<dbReference type="Proteomes" id="UP000256345">
    <property type="component" value="Unassembled WGS sequence"/>
</dbReference>
<evidence type="ECO:0000313" key="4">
    <source>
        <dbReference type="Proteomes" id="UP000035579"/>
    </source>
</evidence>
<accession>A0AAC8Q8I3</accession>
<sequence length="165" mass="17206">MFNRMYRPLKGLVTLSAILAAGATLADSTTNAPGSACVATGSASLTVRDDAEAENRTASLVTALCPAERPVGAGTFTTALSGRVFVVDQNPLSEVCCRAVSKNPGGARITGTWSCSSGSSSGYQILDLAALSDTYTFSTFFLECQVPAPSSGLYSRIQMYRVSQQ</sequence>
<dbReference type="RefSeq" id="WP_047856796.1">
    <property type="nucleotide sequence ID" value="NZ_CP011509.1"/>
</dbReference>
<dbReference type="AlphaFoldDB" id="A0AAC8Q8I3"/>
<gene>
    <name evidence="2" type="ORF">AA314_04124</name>
    <name evidence="3" type="ORF">ATI61_108114</name>
</gene>
<dbReference type="Proteomes" id="UP000035579">
    <property type="component" value="Chromosome"/>
</dbReference>
<keyword evidence="5" id="KW-1185">Reference proteome</keyword>
<name>A0AAC8Q8I3_9BACT</name>
<organism evidence="2 4">
    <name type="scientific">Archangium gephyra</name>
    <dbReference type="NCBI Taxonomy" id="48"/>
    <lineage>
        <taxon>Bacteria</taxon>
        <taxon>Pseudomonadati</taxon>
        <taxon>Myxococcota</taxon>
        <taxon>Myxococcia</taxon>
        <taxon>Myxococcales</taxon>
        <taxon>Cystobacterineae</taxon>
        <taxon>Archangiaceae</taxon>
        <taxon>Archangium</taxon>
    </lineage>
</organism>
<feature type="chain" id="PRO_5042279632" evidence="1">
    <location>
        <begin position="27"/>
        <end position="165"/>
    </location>
</feature>
<protein>
    <submittedName>
        <fullName evidence="2">Uncharacterized protein</fullName>
    </submittedName>
</protein>
<dbReference type="EMBL" id="QUMU01000008">
    <property type="protein sequence ID" value="REG28581.1"/>
    <property type="molecule type" value="Genomic_DNA"/>
</dbReference>
<reference evidence="3 5" key="2">
    <citation type="submission" date="2018-08" db="EMBL/GenBank/DDBJ databases">
        <title>Genomic Encyclopedia of Archaeal and Bacterial Type Strains, Phase II (KMG-II): from individual species to whole genera.</title>
        <authorList>
            <person name="Goeker M."/>
        </authorList>
    </citation>
    <scope>NUCLEOTIDE SEQUENCE [LARGE SCALE GENOMIC DNA]</scope>
    <source>
        <strain evidence="3 5">DSM 2261</strain>
    </source>
</reference>
<evidence type="ECO:0000313" key="2">
    <source>
        <dbReference type="EMBL" id="AKJ02498.1"/>
    </source>
</evidence>
<proteinExistence type="predicted"/>
<dbReference type="EMBL" id="CP011509">
    <property type="protein sequence ID" value="AKJ02498.1"/>
    <property type="molecule type" value="Genomic_DNA"/>
</dbReference>
<evidence type="ECO:0000256" key="1">
    <source>
        <dbReference type="SAM" id="SignalP"/>
    </source>
</evidence>
<dbReference type="KEGG" id="age:AA314_04124"/>
<keyword evidence="1" id="KW-0732">Signal</keyword>
<evidence type="ECO:0000313" key="5">
    <source>
        <dbReference type="Proteomes" id="UP000256345"/>
    </source>
</evidence>
<evidence type="ECO:0000313" key="3">
    <source>
        <dbReference type="EMBL" id="REG28581.1"/>
    </source>
</evidence>
<reference evidence="2 4" key="1">
    <citation type="submission" date="2015-05" db="EMBL/GenBank/DDBJ databases">
        <title>Genome assembly of Archangium gephyra DSM 2261.</title>
        <authorList>
            <person name="Sharma G."/>
            <person name="Subramanian S."/>
        </authorList>
    </citation>
    <scope>NUCLEOTIDE SEQUENCE [LARGE SCALE GENOMIC DNA]</scope>
    <source>
        <strain evidence="2 4">DSM 2261</strain>
    </source>
</reference>
<feature type="signal peptide" evidence="1">
    <location>
        <begin position="1"/>
        <end position="26"/>
    </location>
</feature>